<dbReference type="PANTHER" id="PTHR21310:SF40">
    <property type="entry name" value="AMINOGLYCOSIDE PHOSPHOTRANSFERASE DOMAIN-CONTAINING PROTEIN-RELATED"/>
    <property type="match status" value="1"/>
</dbReference>
<proteinExistence type="predicted"/>
<dbReference type="InterPro" id="IPR041726">
    <property type="entry name" value="ACAD10_11_N"/>
</dbReference>
<name>A0A6J7EYL3_9ZZZZ</name>
<dbReference type="CDD" id="cd05154">
    <property type="entry name" value="ACAD10_11_N-like"/>
    <property type="match status" value="1"/>
</dbReference>
<dbReference type="Gene3D" id="3.30.200.20">
    <property type="entry name" value="Phosphorylase Kinase, domain 1"/>
    <property type="match status" value="1"/>
</dbReference>
<evidence type="ECO:0000259" key="1">
    <source>
        <dbReference type="Pfam" id="PF01636"/>
    </source>
</evidence>
<dbReference type="Gene3D" id="3.90.1200.10">
    <property type="match status" value="1"/>
</dbReference>
<reference evidence="2" key="1">
    <citation type="submission" date="2020-05" db="EMBL/GenBank/DDBJ databases">
        <authorList>
            <person name="Chiriac C."/>
            <person name="Salcher M."/>
            <person name="Ghai R."/>
            <person name="Kavagutti S V."/>
        </authorList>
    </citation>
    <scope>NUCLEOTIDE SEQUENCE</scope>
</reference>
<accession>A0A6J7EYL3</accession>
<dbReference type="InterPro" id="IPR002575">
    <property type="entry name" value="Aminoglycoside_PTrfase"/>
</dbReference>
<evidence type="ECO:0000313" key="2">
    <source>
        <dbReference type="EMBL" id="CAB4886628.1"/>
    </source>
</evidence>
<dbReference type="SUPFAM" id="SSF56112">
    <property type="entry name" value="Protein kinase-like (PK-like)"/>
    <property type="match status" value="1"/>
</dbReference>
<dbReference type="Pfam" id="PF01636">
    <property type="entry name" value="APH"/>
    <property type="match status" value="1"/>
</dbReference>
<organism evidence="2">
    <name type="scientific">freshwater metagenome</name>
    <dbReference type="NCBI Taxonomy" id="449393"/>
    <lineage>
        <taxon>unclassified sequences</taxon>
        <taxon>metagenomes</taxon>
        <taxon>ecological metagenomes</taxon>
    </lineage>
</organism>
<sequence length="371" mass="41971">MSDERPRTSTRDHQQLREQLTTWLGGHLRNATISEFVVPSTNGMSSETILFEAQWTDESGSAASRRFVLRLPPDPGSEPVFPVYDMPRQFNVMRLVAERTDVAIPPTVWLETDPTPLGAPFFVMERIDGVVPPDLMPYTFGDNWFFDADPVDQARLQQTSIEALAKIHSISASDPEAAFLVIDAPGDTPLQRHVNDQRAFYEWVAADGVRSPLIERAFAWLDANWPSDEGDTVVSWGDARIGNIMYRDFQPVAVLDWEMAGHGPREIDLAWMIFLHRFFQDISDMMGMPGLPDFMRASDVAAAYASASGHTPRNLEWFMLYAALRHAIVMFRITRRQIMFGEAEMPENPDHAFIHHATLAAMIDGTYWAKL</sequence>
<dbReference type="InterPro" id="IPR051678">
    <property type="entry name" value="AGP_Transferase"/>
</dbReference>
<dbReference type="InterPro" id="IPR011009">
    <property type="entry name" value="Kinase-like_dom_sf"/>
</dbReference>
<dbReference type="EMBL" id="CAFBLP010000072">
    <property type="protein sequence ID" value="CAB4886628.1"/>
    <property type="molecule type" value="Genomic_DNA"/>
</dbReference>
<dbReference type="PANTHER" id="PTHR21310">
    <property type="entry name" value="AMINOGLYCOSIDE PHOSPHOTRANSFERASE-RELATED-RELATED"/>
    <property type="match status" value="1"/>
</dbReference>
<dbReference type="AlphaFoldDB" id="A0A6J7EYL3"/>
<gene>
    <name evidence="2" type="ORF">UFOPK3376_02345</name>
</gene>
<feature type="domain" description="Aminoglycoside phosphotransferase" evidence="1">
    <location>
        <begin position="63"/>
        <end position="276"/>
    </location>
</feature>
<protein>
    <submittedName>
        <fullName evidence="2">Unannotated protein</fullName>
    </submittedName>
</protein>